<organism evidence="1 2">
    <name type="scientific">Halomonas dongshanensis</name>
    <dbReference type="NCBI Taxonomy" id="2890835"/>
    <lineage>
        <taxon>Bacteria</taxon>
        <taxon>Pseudomonadati</taxon>
        <taxon>Pseudomonadota</taxon>
        <taxon>Gammaproteobacteria</taxon>
        <taxon>Oceanospirillales</taxon>
        <taxon>Halomonadaceae</taxon>
        <taxon>Halomonas</taxon>
    </lineage>
</organism>
<dbReference type="RefSeq" id="WP_259034224.1">
    <property type="nucleotide sequence ID" value="NZ_JAJISC010000001.1"/>
</dbReference>
<comment type="caution">
    <text evidence="1">The sequence shown here is derived from an EMBL/GenBank/DDBJ whole genome shotgun (WGS) entry which is preliminary data.</text>
</comment>
<evidence type="ECO:0000313" key="2">
    <source>
        <dbReference type="Proteomes" id="UP001165542"/>
    </source>
</evidence>
<sequence>MAERRLNASVEQRATKRLERLGIRRIEPAWIKLWALALAAPEQSPAAWLLGAAELRRPLLLPGTALPAASKPSADELWIEGGSADALYLDTATPPSQAELARHWLWERLAKPRLWRLDVAKAAPTPLWFPCFLGYATSKTRRGPHHYRIVVASGLSGELLPQLKPLVLKRLLALSRAQHHQSVAIAEHG</sequence>
<dbReference type="Proteomes" id="UP001165542">
    <property type="component" value="Unassembled WGS sequence"/>
</dbReference>
<keyword evidence="2" id="KW-1185">Reference proteome</keyword>
<name>A0ABT2E805_9GAMM</name>
<proteinExistence type="predicted"/>
<reference evidence="1" key="1">
    <citation type="submission" date="2021-11" db="EMBL/GenBank/DDBJ databases">
        <title>Halomonas sp., isolated from a coastal aquaculture zone in Dongshan Bay.</title>
        <authorList>
            <person name="Lin W."/>
        </authorList>
    </citation>
    <scope>NUCLEOTIDE SEQUENCE</scope>
    <source>
        <strain evidence="1">Yzlin-01</strain>
    </source>
</reference>
<dbReference type="EMBL" id="JAJISC010000001">
    <property type="protein sequence ID" value="MCS2607708.1"/>
    <property type="molecule type" value="Genomic_DNA"/>
</dbReference>
<gene>
    <name evidence="1" type="ORF">LLY24_00040</name>
</gene>
<protein>
    <submittedName>
        <fullName evidence="1">Uncharacterized protein</fullName>
    </submittedName>
</protein>
<evidence type="ECO:0000313" key="1">
    <source>
        <dbReference type="EMBL" id="MCS2607708.1"/>
    </source>
</evidence>
<accession>A0ABT2E805</accession>